<accession>A0AAD6H9U0</accession>
<dbReference type="Gene3D" id="3.40.50.1820">
    <property type="entry name" value="alpha/beta hydrolase"/>
    <property type="match status" value="1"/>
</dbReference>
<dbReference type="GO" id="GO:0097176">
    <property type="term" value="P:epoxide metabolic process"/>
    <property type="evidence" value="ECO:0007669"/>
    <property type="project" value="TreeGrafter"/>
</dbReference>
<sequence length="422" mass="47932">MAPITPFTIDIPDEHIDQLHQKLQHVSFPDELDDAGWDMGVPLETMKRLVTTWREKFDWRAQEKKLNEQLKQFTVPITVDGFGDLDIHVVHHRSGNPRAVPLLFIHGWPGNFLEATKLIPLLTQSDEGVSFDVIVPSLPNFGIETFPSCLQIGLLTYGQRGFGLAQYAETMHKVMLALGYEKYVIQGGDWGSIIARLLAFYYAEHVQAVHLNLVPVLPPYPWRNPLLFLSSLISIPFSAKYRGYIARTLGYNSIGNAYYKQQASRPQTLGYGLHDSPVALLAWIYDKLHSWTDNYAWTDEEILTWVSIYYFSRAGPTASTRIYYEATGKKPDDVERWMSLDQAYGARAPDNVRFAVTQFKEEIIVWPMAWYRVIGSVVKEKEFDCGGHFAAWEQPELLAGDLKEFLGKGGAAYAVIEGKEGY</sequence>
<evidence type="ECO:0000256" key="2">
    <source>
        <dbReference type="ARBA" id="ARBA00022797"/>
    </source>
</evidence>
<keyword evidence="7" id="KW-1185">Reference proteome</keyword>
<evidence type="ECO:0000313" key="6">
    <source>
        <dbReference type="EMBL" id="KAJ5699168.1"/>
    </source>
</evidence>
<dbReference type="GO" id="GO:0072330">
    <property type="term" value="P:monocarboxylic acid biosynthetic process"/>
    <property type="evidence" value="ECO:0007669"/>
    <property type="project" value="UniProtKB-ARBA"/>
</dbReference>
<dbReference type="PANTHER" id="PTHR21661:SF35">
    <property type="entry name" value="EPOXIDE HYDROLASE"/>
    <property type="match status" value="1"/>
</dbReference>
<evidence type="ECO:0000313" key="7">
    <source>
        <dbReference type="Proteomes" id="UP001215712"/>
    </source>
</evidence>
<evidence type="ECO:0000256" key="1">
    <source>
        <dbReference type="ARBA" id="ARBA00010088"/>
    </source>
</evidence>
<reference evidence="6" key="1">
    <citation type="journal article" date="2023" name="IMA Fungus">
        <title>Comparative genomic study of the Penicillium genus elucidates a diverse pangenome and 15 lateral gene transfer events.</title>
        <authorList>
            <person name="Petersen C."/>
            <person name="Sorensen T."/>
            <person name="Nielsen M.R."/>
            <person name="Sondergaard T.E."/>
            <person name="Sorensen J.L."/>
            <person name="Fitzpatrick D.A."/>
            <person name="Frisvad J.C."/>
            <person name="Nielsen K.L."/>
        </authorList>
    </citation>
    <scope>NUCLEOTIDE SEQUENCE</scope>
    <source>
        <strain evidence="6">IBT 17514</strain>
    </source>
</reference>
<dbReference type="Proteomes" id="UP001215712">
    <property type="component" value="Unassembled WGS sequence"/>
</dbReference>
<dbReference type="SUPFAM" id="SSF53474">
    <property type="entry name" value="alpha/beta-Hydrolases"/>
    <property type="match status" value="1"/>
</dbReference>
<protein>
    <submittedName>
        <fullName evidence="6">Alpha/beta hydrolase fold-1</fullName>
    </submittedName>
</protein>
<evidence type="ECO:0000256" key="3">
    <source>
        <dbReference type="ARBA" id="ARBA00022801"/>
    </source>
</evidence>
<dbReference type="PANTHER" id="PTHR21661">
    <property type="entry name" value="EPOXIDE HYDROLASE 1-RELATED"/>
    <property type="match status" value="1"/>
</dbReference>
<dbReference type="EMBL" id="JAQJAN010000025">
    <property type="protein sequence ID" value="KAJ5699168.1"/>
    <property type="molecule type" value="Genomic_DNA"/>
</dbReference>
<dbReference type="InterPro" id="IPR000639">
    <property type="entry name" value="Epox_hydrolase-like"/>
</dbReference>
<organism evidence="6 7">
    <name type="scientific">Penicillium malachiteum</name>
    <dbReference type="NCBI Taxonomy" id="1324776"/>
    <lineage>
        <taxon>Eukaryota</taxon>
        <taxon>Fungi</taxon>
        <taxon>Dikarya</taxon>
        <taxon>Ascomycota</taxon>
        <taxon>Pezizomycotina</taxon>
        <taxon>Eurotiomycetes</taxon>
        <taxon>Eurotiomycetidae</taxon>
        <taxon>Eurotiales</taxon>
        <taxon>Aspergillaceae</taxon>
        <taxon>Penicillium</taxon>
    </lineage>
</organism>
<feature type="active site" description="Proton donor" evidence="4">
    <location>
        <position position="323"/>
    </location>
</feature>
<dbReference type="Pfam" id="PF06441">
    <property type="entry name" value="EHN"/>
    <property type="match status" value="1"/>
</dbReference>
<name>A0AAD6H9U0_9EURO</name>
<dbReference type="GO" id="GO:0004301">
    <property type="term" value="F:epoxide hydrolase activity"/>
    <property type="evidence" value="ECO:0007669"/>
    <property type="project" value="TreeGrafter"/>
</dbReference>
<evidence type="ECO:0000259" key="5">
    <source>
        <dbReference type="Pfam" id="PF06441"/>
    </source>
</evidence>
<dbReference type="InterPro" id="IPR010497">
    <property type="entry name" value="Epoxide_hydro_N"/>
</dbReference>
<feature type="active site" description="Proton acceptor" evidence="4">
    <location>
        <position position="388"/>
    </location>
</feature>
<gene>
    <name evidence="6" type="ORF">N7493_012076</name>
</gene>
<comment type="similarity">
    <text evidence="1">Belongs to the peptidase S33 family.</text>
</comment>
<proteinExistence type="inferred from homology"/>
<reference evidence="6" key="2">
    <citation type="submission" date="2023-01" db="EMBL/GenBank/DDBJ databases">
        <authorList>
            <person name="Petersen C."/>
        </authorList>
    </citation>
    <scope>NUCLEOTIDE SEQUENCE</scope>
    <source>
        <strain evidence="6">IBT 17514</strain>
    </source>
</reference>
<feature type="domain" description="Epoxide hydrolase N-terminal" evidence="5">
    <location>
        <begin position="4"/>
        <end position="114"/>
    </location>
</feature>
<dbReference type="InterPro" id="IPR029058">
    <property type="entry name" value="AB_hydrolase_fold"/>
</dbReference>
<keyword evidence="2" id="KW-0058">Aromatic hydrocarbons catabolism</keyword>
<dbReference type="GO" id="GO:0017000">
    <property type="term" value="P:antibiotic biosynthetic process"/>
    <property type="evidence" value="ECO:0007669"/>
    <property type="project" value="UniProtKB-ARBA"/>
</dbReference>
<evidence type="ECO:0000256" key="4">
    <source>
        <dbReference type="PIRSR" id="PIRSR001112-1"/>
    </source>
</evidence>
<dbReference type="PIRSF" id="PIRSF001112">
    <property type="entry name" value="Epoxide_hydrolase"/>
    <property type="match status" value="1"/>
</dbReference>
<dbReference type="AlphaFoldDB" id="A0AAD6H9U0"/>
<comment type="caution">
    <text evidence="6">The sequence shown here is derived from an EMBL/GenBank/DDBJ whole genome shotgun (WGS) entry which is preliminary data.</text>
</comment>
<feature type="active site" description="Nucleophile" evidence="4">
    <location>
        <position position="189"/>
    </location>
</feature>
<dbReference type="PRINTS" id="PR00412">
    <property type="entry name" value="EPOXHYDRLASE"/>
</dbReference>
<keyword evidence="3 6" id="KW-0378">Hydrolase</keyword>
<dbReference type="InterPro" id="IPR016292">
    <property type="entry name" value="Epoxide_hydrolase"/>
</dbReference>